<dbReference type="Proteomes" id="UP000501168">
    <property type="component" value="Chromosome"/>
</dbReference>
<dbReference type="InterPro" id="IPR050680">
    <property type="entry name" value="YpeA/RimI_acetyltransf"/>
</dbReference>
<dbReference type="GO" id="GO:0005737">
    <property type="term" value="C:cytoplasm"/>
    <property type="evidence" value="ECO:0007669"/>
    <property type="project" value="UniProtKB-SubCell"/>
</dbReference>
<evidence type="ECO:0000256" key="1">
    <source>
        <dbReference type="ARBA" id="ARBA00004496"/>
    </source>
</evidence>
<evidence type="ECO:0000256" key="7">
    <source>
        <dbReference type="ARBA" id="ARBA00067002"/>
    </source>
</evidence>
<comment type="caution">
    <text evidence="9">Lacks conserved residue(s) required for the propagation of feature annotation.</text>
</comment>
<evidence type="ECO:0000256" key="10">
    <source>
        <dbReference type="RuleBase" id="RU363094"/>
    </source>
</evidence>
<sequence length="149" mass="16887">MNTISILNKADLPAAFKIGQAAHAFPWSWQNFESNQGERYLNLKIERDGQIVGFLITQVVLDEANLFNIAIDPAFQKQGLATELLNHLIEELAARNVVTLWLEVRASNTAAINLYNQLGFNEITIRTNYYPAKNNQREDAIIMAYTLSF</sequence>
<comment type="function">
    <text evidence="9 10">Acetylates the N-terminal alanine of ribosomal protein bS18.</text>
</comment>
<comment type="similarity">
    <text evidence="2 9 10">Belongs to the acetyltransferase family. RimI subfamily.</text>
</comment>
<evidence type="ECO:0000259" key="11">
    <source>
        <dbReference type="PROSITE" id="PS51186"/>
    </source>
</evidence>
<dbReference type="InterPro" id="IPR043690">
    <property type="entry name" value="RimI"/>
</dbReference>
<evidence type="ECO:0000313" key="12">
    <source>
        <dbReference type="EMBL" id="QIQ21943.1"/>
    </source>
</evidence>
<accession>A0A6G9ICJ3</accession>
<dbReference type="InParanoid" id="A0A6G9ICJ3"/>
<keyword evidence="12" id="KW-0687">Ribonucleoprotein</keyword>
<comment type="catalytic activity">
    <reaction evidence="6 9 10">
        <text>N-terminal L-alanyl-[ribosomal protein bS18] + acetyl-CoA = N-terminal N(alpha)-acetyl-L-alanyl-[ribosomal protein bS18] + CoA + H(+)</text>
        <dbReference type="Rhea" id="RHEA:43756"/>
        <dbReference type="Rhea" id="RHEA-COMP:10676"/>
        <dbReference type="Rhea" id="RHEA-COMP:10677"/>
        <dbReference type="ChEBI" id="CHEBI:15378"/>
        <dbReference type="ChEBI" id="CHEBI:57287"/>
        <dbReference type="ChEBI" id="CHEBI:57288"/>
        <dbReference type="ChEBI" id="CHEBI:64718"/>
        <dbReference type="ChEBI" id="CHEBI:83683"/>
        <dbReference type="EC" id="2.3.1.266"/>
    </reaction>
</comment>
<keyword evidence="4 9" id="KW-0808">Transferase</keyword>
<feature type="domain" description="N-acetyltransferase" evidence="11">
    <location>
        <begin position="2"/>
        <end position="148"/>
    </location>
</feature>
<dbReference type="FunFam" id="3.40.630.30:FF:000018">
    <property type="entry name" value="[Ribosomal protein S18]-alanine N-acetyltransferase"/>
    <property type="match status" value="1"/>
</dbReference>
<dbReference type="KEGG" id="orb:IPMB12_09780"/>
<dbReference type="InterPro" id="IPR000182">
    <property type="entry name" value="GNAT_dom"/>
</dbReference>
<keyword evidence="13" id="KW-1185">Reference proteome</keyword>
<evidence type="ECO:0000256" key="3">
    <source>
        <dbReference type="ARBA" id="ARBA00022490"/>
    </source>
</evidence>
<feature type="active site" description="Proton acceptor" evidence="9">
    <location>
        <position position="103"/>
    </location>
</feature>
<evidence type="ECO:0000256" key="6">
    <source>
        <dbReference type="ARBA" id="ARBA00051697"/>
    </source>
</evidence>
<keyword evidence="3 9" id="KW-0963">Cytoplasm</keyword>
<dbReference type="NCBIfam" id="TIGR01575">
    <property type="entry name" value="rimI"/>
    <property type="match status" value="1"/>
</dbReference>
<dbReference type="EC" id="2.3.1.266" evidence="7 9"/>
<keyword evidence="5 9" id="KW-0012">Acyltransferase</keyword>
<dbReference type="PANTHER" id="PTHR43420">
    <property type="entry name" value="ACETYLTRANSFERASE"/>
    <property type="match status" value="1"/>
</dbReference>
<evidence type="ECO:0000313" key="13">
    <source>
        <dbReference type="Proteomes" id="UP000501168"/>
    </source>
</evidence>
<gene>
    <name evidence="9 12" type="primary">rimI</name>
    <name evidence="12" type="ORF">IPMB12_09780</name>
</gene>
<dbReference type="PANTHER" id="PTHR43420:SF44">
    <property type="entry name" value="ACETYLTRANSFERASE YPEA"/>
    <property type="match status" value="1"/>
</dbReference>
<evidence type="ECO:0000256" key="8">
    <source>
        <dbReference type="ARBA" id="ARBA00072527"/>
    </source>
</evidence>
<dbReference type="InterPro" id="IPR016181">
    <property type="entry name" value="Acyl_CoA_acyltransferase"/>
</dbReference>
<dbReference type="FunCoup" id="A0A6G9ICJ3">
    <property type="interactions" value="253"/>
</dbReference>
<proteinExistence type="inferred from homology"/>
<dbReference type="Pfam" id="PF00583">
    <property type="entry name" value="Acetyltransf_1"/>
    <property type="match status" value="1"/>
</dbReference>
<dbReference type="NCBIfam" id="NF007025">
    <property type="entry name" value="PRK09491.1"/>
    <property type="match status" value="1"/>
</dbReference>
<evidence type="ECO:0000256" key="4">
    <source>
        <dbReference type="ARBA" id="ARBA00022679"/>
    </source>
</evidence>
<feature type="active site" description="Proton donor" evidence="9">
    <location>
        <position position="115"/>
    </location>
</feature>
<dbReference type="GO" id="GO:0008999">
    <property type="term" value="F:protein-N-terminal-alanine acetyltransferase activity"/>
    <property type="evidence" value="ECO:0007669"/>
    <property type="project" value="UniProtKB-UniRule"/>
</dbReference>
<dbReference type="CDD" id="cd04301">
    <property type="entry name" value="NAT_SF"/>
    <property type="match status" value="1"/>
</dbReference>
<protein>
    <recommendedName>
        <fullName evidence="8 9">[Ribosomal protein bS18]-alanine N-acetyltransferase</fullName>
        <ecNumber evidence="7 9">2.3.1.266</ecNumber>
    </recommendedName>
</protein>
<dbReference type="Gene3D" id="3.40.630.30">
    <property type="match status" value="1"/>
</dbReference>
<dbReference type="InterPro" id="IPR006464">
    <property type="entry name" value="AcTrfase_RimI/Ard1"/>
</dbReference>
<organism evidence="12 13">
    <name type="scientific">Zophobihabitans entericus</name>
    <dbReference type="NCBI Taxonomy" id="1635327"/>
    <lineage>
        <taxon>Bacteria</taxon>
        <taxon>Pseudomonadati</taxon>
        <taxon>Pseudomonadota</taxon>
        <taxon>Gammaproteobacteria</taxon>
        <taxon>Orbales</taxon>
        <taxon>Orbaceae</taxon>
        <taxon>Zophobihabitans</taxon>
    </lineage>
</organism>
<evidence type="ECO:0000256" key="2">
    <source>
        <dbReference type="ARBA" id="ARBA00005395"/>
    </source>
</evidence>
<evidence type="ECO:0000256" key="5">
    <source>
        <dbReference type="ARBA" id="ARBA00023315"/>
    </source>
</evidence>
<reference evidence="12 13" key="1">
    <citation type="submission" date="2020-03" db="EMBL/GenBank/DDBJ databases">
        <title>Complete genome sequence of Orbus sp. IPMB12 (BCRC 80908).</title>
        <authorList>
            <person name="Lo W.-S."/>
            <person name="Chang T.-H."/>
            <person name="Kuo C.-H."/>
        </authorList>
    </citation>
    <scope>NUCLEOTIDE SEQUENCE [LARGE SCALE GENOMIC DNA]</scope>
    <source>
        <strain evidence="12 13">IPMB12</strain>
    </source>
</reference>
<keyword evidence="12" id="KW-0689">Ribosomal protein</keyword>
<dbReference type="HAMAP" id="MF_02210">
    <property type="entry name" value="RimI"/>
    <property type="match status" value="1"/>
</dbReference>
<dbReference type="RefSeq" id="WP_166917233.1">
    <property type="nucleotide sequence ID" value="NZ_CP050253.1"/>
</dbReference>
<dbReference type="SUPFAM" id="SSF55729">
    <property type="entry name" value="Acyl-CoA N-acyltransferases (Nat)"/>
    <property type="match status" value="1"/>
</dbReference>
<dbReference type="EMBL" id="CP050253">
    <property type="protein sequence ID" value="QIQ21943.1"/>
    <property type="molecule type" value="Genomic_DNA"/>
</dbReference>
<comment type="subcellular location">
    <subcellularLocation>
        <location evidence="1 9 10">Cytoplasm</location>
    </subcellularLocation>
</comment>
<dbReference type="GO" id="GO:0005840">
    <property type="term" value="C:ribosome"/>
    <property type="evidence" value="ECO:0007669"/>
    <property type="project" value="UniProtKB-KW"/>
</dbReference>
<name>A0A6G9ICJ3_9GAMM</name>
<feature type="binding site" evidence="9">
    <location>
        <begin position="69"/>
        <end position="71"/>
    </location>
    <ligand>
        <name>acetyl-CoA</name>
        <dbReference type="ChEBI" id="CHEBI:57288"/>
    </ligand>
</feature>
<evidence type="ECO:0000256" key="9">
    <source>
        <dbReference type="HAMAP-Rule" id="MF_02210"/>
    </source>
</evidence>
<dbReference type="AlphaFoldDB" id="A0A6G9ICJ3"/>
<feature type="binding site" evidence="9">
    <location>
        <position position="108"/>
    </location>
    <ligand>
        <name>acetyl-CoA</name>
        <dbReference type="ChEBI" id="CHEBI:57288"/>
    </ligand>
</feature>
<dbReference type="PROSITE" id="PS51186">
    <property type="entry name" value="GNAT"/>
    <property type="match status" value="1"/>
</dbReference>